<evidence type="ECO:0000256" key="1">
    <source>
        <dbReference type="SAM" id="MobiDB-lite"/>
    </source>
</evidence>
<evidence type="ECO:0000313" key="3">
    <source>
        <dbReference type="Proteomes" id="UP000222678"/>
    </source>
</evidence>
<dbReference type="InterPro" id="IPR037053">
    <property type="entry name" value="Phage_tail_collar_dom_sf"/>
</dbReference>
<feature type="region of interest" description="Disordered" evidence="1">
    <location>
        <begin position="250"/>
        <end position="311"/>
    </location>
</feature>
<dbReference type="KEGG" id="vg:77936314"/>
<accession>A0A223W077</accession>
<organism evidence="2 3">
    <name type="scientific">Agrobacterium phage Atu_ph08</name>
    <dbReference type="NCBI Taxonomy" id="2024265"/>
    <lineage>
        <taxon>Viruses</taxon>
        <taxon>Duplodnaviria</taxon>
        <taxon>Heunggongvirae</taxon>
        <taxon>Uroviricota</taxon>
        <taxon>Caudoviricetes</taxon>
        <taxon>Roslyckyvirus</taxon>
        <taxon>Roslyckyvirus ph08</taxon>
    </lineage>
</organism>
<protein>
    <submittedName>
        <fullName evidence="2">Tail fibers protein</fullName>
    </submittedName>
</protein>
<dbReference type="EMBL" id="MF403009">
    <property type="protein sequence ID" value="ASV44784.1"/>
    <property type="molecule type" value="Genomic_DNA"/>
</dbReference>
<dbReference type="SUPFAM" id="SSF88874">
    <property type="entry name" value="Receptor-binding domain of short tail fibre protein gp12"/>
    <property type="match status" value="1"/>
</dbReference>
<dbReference type="GeneID" id="77936314"/>
<feature type="compositionally biased region" description="Polar residues" evidence="1">
    <location>
        <begin position="295"/>
        <end position="307"/>
    </location>
</feature>
<name>A0A223W077_9CAUD</name>
<dbReference type="Gene3D" id="3.90.1340.10">
    <property type="entry name" value="Phage tail collar domain"/>
    <property type="match status" value="1"/>
</dbReference>
<dbReference type="RefSeq" id="YP_010660319.1">
    <property type="nucleotide sequence ID" value="NC_070876.1"/>
</dbReference>
<dbReference type="Proteomes" id="UP000222678">
    <property type="component" value="Genome"/>
</dbReference>
<reference evidence="2 3" key="1">
    <citation type="submission" date="2017-06" db="EMBL/GenBank/DDBJ databases">
        <authorList>
            <person name="Kim H.J."/>
            <person name="Triplett B.A."/>
        </authorList>
    </citation>
    <scope>NUCLEOTIDE SEQUENCE [LARGE SCALE GENOMIC DNA]</scope>
</reference>
<proteinExistence type="predicted"/>
<sequence>MAVKLANNAVSTLAASITDAATALSVQVADAGKFPVLDAGDWHPATIIDAAGNMEIVRVTARAANALTIVRAQEGTTAKAFAAGSRIDVRVTAGVVTKAALGLGNADNTSDAMKPISAPQKAALDARVTWIAAGQPLPTKNIGPIWHETYNSLMTWQSFSANGAALNGYASVDIGRPVHDRVLRTGYLKANGADIQKTAYSALFNWARHNGLIVPVGSWSSGPFVFQDNGDGNFRIPDLRGEFFRSADDGRGVDSGRAHGSWQAHMTASHSHGVNDPGHNHGVNDPGHVHGGVQNGQSSTGRSTATDQPPAVYSFGNTWGAATGIWLSGSGTGISIQAAGGVETRPRNTAFVACIKF</sequence>
<evidence type="ECO:0000313" key="2">
    <source>
        <dbReference type="EMBL" id="ASV44784.1"/>
    </source>
</evidence>
<keyword evidence="3" id="KW-1185">Reference proteome</keyword>